<dbReference type="Gene3D" id="3.30.50.10">
    <property type="entry name" value="Erythroid Transcription Factor GATA-1, subunit A"/>
    <property type="match status" value="1"/>
</dbReference>
<proteinExistence type="predicted"/>
<gene>
    <name evidence="3" type="ORF">B0J12DRAFT_579898</name>
</gene>
<dbReference type="InterPro" id="IPR042403">
    <property type="entry name" value="Spt21/Ams2"/>
</dbReference>
<keyword evidence="4" id="KW-1185">Reference proteome</keyword>
<evidence type="ECO:0000259" key="2">
    <source>
        <dbReference type="Pfam" id="PF25823"/>
    </source>
</evidence>
<feature type="compositionally biased region" description="Polar residues" evidence="1">
    <location>
        <begin position="488"/>
        <end position="497"/>
    </location>
</feature>
<feature type="compositionally biased region" description="Acidic residues" evidence="1">
    <location>
        <begin position="419"/>
        <end position="431"/>
    </location>
</feature>
<protein>
    <recommendedName>
        <fullName evidence="2">Ams2/SPT21 N-terminal domain-containing protein</fullName>
    </recommendedName>
</protein>
<feature type="compositionally biased region" description="Basic residues" evidence="1">
    <location>
        <begin position="772"/>
        <end position="784"/>
    </location>
</feature>
<evidence type="ECO:0000313" key="3">
    <source>
        <dbReference type="EMBL" id="KAH7042033.1"/>
    </source>
</evidence>
<dbReference type="CDD" id="cd00202">
    <property type="entry name" value="ZnF_GATA"/>
    <property type="match status" value="1"/>
</dbReference>
<evidence type="ECO:0000256" key="1">
    <source>
        <dbReference type="SAM" id="MobiDB-lite"/>
    </source>
</evidence>
<feature type="compositionally biased region" description="Polar residues" evidence="1">
    <location>
        <begin position="802"/>
        <end position="811"/>
    </location>
</feature>
<dbReference type="InterPro" id="IPR013088">
    <property type="entry name" value="Znf_NHR/GATA"/>
</dbReference>
<feature type="compositionally biased region" description="Polar residues" evidence="1">
    <location>
        <begin position="519"/>
        <end position="533"/>
    </location>
</feature>
<feature type="region of interest" description="Disordered" evidence="1">
    <location>
        <begin position="1"/>
        <end position="27"/>
    </location>
</feature>
<feature type="compositionally biased region" description="Polar residues" evidence="1">
    <location>
        <begin position="575"/>
        <end position="590"/>
    </location>
</feature>
<organism evidence="3 4">
    <name type="scientific">Macrophomina phaseolina</name>
    <dbReference type="NCBI Taxonomy" id="35725"/>
    <lineage>
        <taxon>Eukaryota</taxon>
        <taxon>Fungi</taxon>
        <taxon>Dikarya</taxon>
        <taxon>Ascomycota</taxon>
        <taxon>Pezizomycotina</taxon>
        <taxon>Dothideomycetes</taxon>
        <taxon>Dothideomycetes incertae sedis</taxon>
        <taxon>Botryosphaeriales</taxon>
        <taxon>Botryosphaeriaceae</taxon>
        <taxon>Macrophomina</taxon>
    </lineage>
</organism>
<feature type="region of interest" description="Disordered" evidence="1">
    <location>
        <begin position="765"/>
        <end position="871"/>
    </location>
</feature>
<name>A0ABQ8G1A1_9PEZI</name>
<feature type="region of interest" description="Disordered" evidence="1">
    <location>
        <begin position="1185"/>
        <end position="1205"/>
    </location>
</feature>
<feature type="compositionally biased region" description="Polar residues" evidence="1">
    <location>
        <begin position="608"/>
        <end position="620"/>
    </location>
</feature>
<reference evidence="3 4" key="1">
    <citation type="journal article" date="2021" name="Nat. Commun.">
        <title>Genetic determinants of endophytism in the Arabidopsis root mycobiome.</title>
        <authorList>
            <person name="Mesny F."/>
            <person name="Miyauchi S."/>
            <person name="Thiergart T."/>
            <person name="Pickel B."/>
            <person name="Atanasova L."/>
            <person name="Karlsson M."/>
            <person name="Huettel B."/>
            <person name="Barry K.W."/>
            <person name="Haridas S."/>
            <person name="Chen C."/>
            <person name="Bauer D."/>
            <person name="Andreopoulos W."/>
            <person name="Pangilinan J."/>
            <person name="LaButti K."/>
            <person name="Riley R."/>
            <person name="Lipzen A."/>
            <person name="Clum A."/>
            <person name="Drula E."/>
            <person name="Henrissat B."/>
            <person name="Kohler A."/>
            <person name="Grigoriev I.V."/>
            <person name="Martin F.M."/>
            <person name="Hacquard S."/>
        </authorList>
    </citation>
    <scope>NUCLEOTIDE SEQUENCE [LARGE SCALE GENOMIC DNA]</scope>
    <source>
        <strain evidence="3 4">MPI-SDFR-AT-0080</strain>
    </source>
</reference>
<feature type="compositionally biased region" description="Polar residues" evidence="1">
    <location>
        <begin position="283"/>
        <end position="296"/>
    </location>
</feature>
<feature type="compositionally biased region" description="Basic and acidic residues" evidence="1">
    <location>
        <begin position="472"/>
        <end position="486"/>
    </location>
</feature>
<comment type="caution">
    <text evidence="3">The sequence shown here is derived from an EMBL/GenBank/DDBJ whole genome shotgun (WGS) entry which is preliminary data.</text>
</comment>
<dbReference type="PANTHER" id="PTHR39147">
    <property type="entry name" value="PROTEIN SPT21"/>
    <property type="match status" value="1"/>
</dbReference>
<feature type="compositionally biased region" description="Low complexity" evidence="1">
    <location>
        <begin position="633"/>
        <end position="645"/>
    </location>
</feature>
<dbReference type="SUPFAM" id="SSF57716">
    <property type="entry name" value="Glucocorticoid receptor-like (DNA-binding domain)"/>
    <property type="match status" value="1"/>
</dbReference>
<feature type="region of interest" description="Disordered" evidence="1">
    <location>
        <begin position="886"/>
        <end position="954"/>
    </location>
</feature>
<dbReference type="Proteomes" id="UP000774617">
    <property type="component" value="Unassembled WGS sequence"/>
</dbReference>
<sequence length="1205" mass="130905">MSSPFTYGEPSPLTTMPVAPGDDDDDPTCDIPRRLMRVKILYTFDESHKTCCLARLPNALNVPTVPVDDDVQVGVIELRTCIDAIVAASPELVAKLGHDYTVYAYDYSEYETPLVGQGMLSWILAAASPTPDAPATRSKTMVTGKVRENILGLFSGGIKETLEVRLKLVQVPTFLQSEYLETMERYRNVSKALPEGFDHSQWAALKSNPEFSAFAAQVAAGSSQSSMALQRVNSGGVESLHQLLTQNQTMDERRGSQYHAPSVTHSHQGSRAGSRSGSRAGSPTPSMRSSAALQQITHDHSRPVSRGSYTSERPISRHEPAFEPRIAQQQGQESEQEDGPPRKRARVVQTDWHGKSKFGPRADTLRITASTAASLPRPRNRQSIGGTSSLRRESSSQSLRRYASPYAPRGPYSESAIASEDEQMADAEDSPAEFPSSPPVFAQNNDSPAPSSPGLPTLPYPDDSGFMSGTGADHDADINLNDKPDQVHPTTELQTEPPSAVICSDQWQFETPGPPELLPTNNYVPVQTMTQPHSAPFVQPLSQQQQPSVPQAGPQLHTQPQPQQAPATSPPIINNAGSSSDNASITSQRNPKAPKKTIAASKAKKTLPRSNTWSAGTSNEAQHEDTAVAQTESRSASPAPRSGSGAKRKKAIEDRLMQSLASGTMPDFCQVCGAIQTPTWRKAFYKEVEGNPNGLVTSLDEPGAIVGYEVMKPHPDEEKPIAKYKVYKKTLTTTDKDNNDFTPMQLCNPCGLHFIKYGNMRPSERWEVKPRTAPKKRGRPSRKKKIDEKPTAPTSDAPAGVSESSSLQETESAPLGSGAQHDEPTKMQRTGLGEQRRAASVGPCCDDTGPKGWDSTSAKPGHPAIHRAVLSSPPRLIGFQNSPVDIEDQISPAKPTRRVLFPSPRRSGQFKSLEDGQKEQIGQPVFGQMPHPPRSESATAYQDKENVPPAETDDGFEHLFEDLEDTQPPNSFKTPRSAKSVRVVQELMKTPTSRSKRPALTPRDGLFSPGNIPSCAMDDLQSTPSKAMRTPKVAMTPNTQALYNELFCTDKTPRSAARQTNNWNLSSEDNGFLDFSNFDFNMTSTDIPYPSSPPNLATSFNFPLYEDPLTSTDNFWGGTSEFNGSSDPLHGVQANGEQAKVNGARENRRVELEHIIDEVTANARKNGGEEESTKCAETTVTIADEESSGATPAGSEAVDLIPVGL</sequence>
<dbReference type="InterPro" id="IPR057725">
    <property type="entry name" value="Ams2-SPT21_N"/>
</dbReference>
<dbReference type="Pfam" id="PF25823">
    <property type="entry name" value="Ams2-SPT21_N"/>
    <property type="match status" value="1"/>
</dbReference>
<feature type="compositionally biased region" description="Low complexity" evidence="1">
    <location>
        <begin position="535"/>
        <end position="571"/>
    </location>
</feature>
<dbReference type="PANTHER" id="PTHR39147:SF1">
    <property type="entry name" value="PROTEIN SPT21"/>
    <property type="match status" value="1"/>
</dbReference>
<feature type="region of interest" description="Disordered" evidence="1">
    <location>
        <begin position="988"/>
        <end position="1010"/>
    </location>
</feature>
<accession>A0ABQ8G1A1</accession>
<feature type="region of interest" description="Disordered" evidence="1">
    <location>
        <begin position="249"/>
        <end position="649"/>
    </location>
</feature>
<dbReference type="InterPro" id="IPR000679">
    <property type="entry name" value="Znf_GATA"/>
</dbReference>
<evidence type="ECO:0000313" key="4">
    <source>
        <dbReference type="Proteomes" id="UP000774617"/>
    </source>
</evidence>
<feature type="domain" description="Ams2/SPT21 N-terminal" evidence="2">
    <location>
        <begin position="32"/>
        <end position="171"/>
    </location>
</feature>
<feature type="compositionally biased region" description="Low complexity" evidence="1">
    <location>
        <begin position="269"/>
        <end position="282"/>
    </location>
</feature>
<dbReference type="EMBL" id="JAGTJR010000028">
    <property type="protein sequence ID" value="KAH7042033.1"/>
    <property type="molecule type" value="Genomic_DNA"/>
</dbReference>
<feature type="compositionally biased region" description="Pro residues" evidence="1">
    <location>
        <begin position="450"/>
        <end position="459"/>
    </location>
</feature>